<comment type="caution">
    <text evidence="1">The sequence shown here is derived from an EMBL/GenBank/DDBJ whole genome shotgun (WGS) entry which is preliminary data.</text>
</comment>
<proteinExistence type="predicted"/>
<protein>
    <submittedName>
        <fullName evidence="1">Uncharacterized protein</fullName>
    </submittedName>
</protein>
<name>A0ACB9QYK2_9MYRT</name>
<evidence type="ECO:0000313" key="1">
    <source>
        <dbReference type="EMBL" id="KAI4371728.1"/>
    </source>
</evidence>
<keyword evidence="2" id="KW-1185">Reference proteome</keyword>
<dbReference type="Proteomes" id="UP001057402">
    <property type="component" value="Chromosome 4"/>
</dbReference>
<sequence>MLLPTTAGRARSNSASIFSIYSLYSNFLCMKLWSGKLTSSRQKLLGSQEGMKGLRDYKVIFTKIQKIETKGKQEDEWPLKVILISGLTVKSSPKVFTGSYDFCPFWETFLRPERDGDVRVV</sequence>
<dbReference type="EMBL" id="CM042883">
    <property type="protein sequence ID" value="KAI4371728.1"/>
    <property type="molecule type" value="Genomic_DNA"/>
</dbReference>
<evidence type="ECO:0000313" key="2">
    <source>
        <dbReference type="Proteomes" id="UP001057402"/>
    </source>
</evidence>
<accession>A0ACB9QYK2</accession>
<organism evidence="1 2">
    <name type="scientific">Melastoma candidum</name>
    <dbReference type="NCBI Taxonomy" id="119954"/>
    <lineage>
        <taxon>Eukaryota</taxon>
        <taxon>Viridiplantae</taxon>
        <taxon>Streptophyta</taxon>
        <taxon>Embryophyta</taxon>
        <taxon>Tracheophyta</taxon>
        <taxon>Spermatophyta</taxon>
        <taxon>Magnoliopsida</taxon>
        <taxon>eudicotyledons</taxon>
        <taxon>Gunneridae</taxon>
        <taxon>Pentapetalae</taxon>
        <taxon>rosids</taxon>
        <taxon>malvids</taxon>
        <taxon>Myrtales</taxon>
        <taxon>Melastomataceae</taxon>
        <taxon>Melastomatoideae</taxon>
        <taxon>Melastomateae</taxon>
        <taxon>Melastoma</taxon>
    </lineage>
</organism>
<gene>
    <name evidence="1" type="ORF">MLD38_010048</name>
</gene>
<reference evidence="2" key="1">
    <citation type="journal article" date="2023" name="Front. Plant Sci.">
        <title>Chromosomal-level genome assembly of Melastoma candidum provides insights into trichome evolution.</title>
        <authorList>
            <person name="Zhong Y."/>
            <person name="Wu W."/>
            <person name="Sun C."/>
            <person name="Zou P."/>
            <person name="Liu Y."/>
            <person name="Dai S."/>
            <person name="Zhou R."/>
        </authorList>
    </citation>
    <scope>NUCLEOTIDE SEQUENCE [LARGE SCALE GENOMIC DNA]</scope>
</reference>